<dbReference type="GO" id="GO:0005886">
    <property type="term" value="C:plasma membrane"/>
    <property type="evidence" value="ECO:0007669"/>
    <property type="project" value="UniProtKB-SubCell"/>
</dbReference>
<dbReference type="Proteomes" id="UP000199602">
    <property type="component" value="Unassembled WGS sequence"/>
</dbReference>
<evidence type="ECO:0000256" key="8">
    <source>
        <dbReference type="SAM" id="Phobius"/>
    </source>
</evidence>
<evidence type="ECO:0000256" key="4">
    <source>
        <dbReference type="ARBA" id="ARBA00022679"/>
    </source>
</evidence>
<dbReference type="GO" id="GO:0016763">
    <property type="term" value="F:pentosyltransferase activity"/>
    <property type="evidence" value="ECO:0007669"/>
    <property type="project" value="TreeGrafter"/>
</dbReference>
<evidence type="ECO:0000313" key="11">
    <source>
        <dbReference type="Proteomes" id="UP000199602"/>
    </source>
</evidence>
<dbReference type="PANTHER" id="PTHR33908:SF3">
    <property type="entry name" value="UNDECAPRENYL PHOSPHATE-ALPHA-4-AMINO-4-DEOXY-L-ARABINOSE ARABINOSYL TRANSFERASE"/>
    <property type="match status" value="1"/>
</dbReference>
<organism evidence="10 11">
    <name type="scientific">Desulfonauticus submarinus</name>
    <dbReference type="NCBI Taxonomy" id="206665"/>
    <lineage>
        <taxon>Bacteria</taxon>
        <taxon>Pseudomonadati</taxon>
        <taxon>Thermodesulfobacteriota</taxon>
        <taxon>Desulfovibrionia</taxon>
        <taxon>Desulfovibrionales</taxon>
        <taxon>Desulfonauticaceae</taxon>
        <taxon>Desulfonauticus</taxon>
    </lineage>
</organism>
<comment type="subcellular location">
    <subcellularLocation>
        <location evidence="1">Cell membrane</location>
        <topology evidence="1">Multi-pass membrane protein</topology>
    </subcellularLocation>
</comment>
<keyword evidence="7 8" id="KW-0472">Membrane</keyword>
<reference evidence="10 11" key="1">
    <citation type="submission" date="2016-10" db="EMBL/GenBank/DDBJ databases">
        <authorList>
            <person name="de Groot N.N."/>
        </authorList>
    </citation>
    <scope>NUCLEOTIDE SEQUENCE [LARGE SCALE GENOMIC DNA]</scope>
    <source>
        <strain evidence="10 11">DSM 15269</strain>
    </source>
</reference>
<keyword evidence="4 10" id="KW-0808">Transferase</keyword>
<feature type="domain" description="Glycosyltransferase RgtA/B/C/D-like" evidence="9">
    <location>
        <begin position="75"/>
        <end position="229"/>
    </location>
</feature>
<dbReference type="AlphaFoldDB" id="A0A1H0CSF9"/>
<dbReference type="EMBL" id="FNIN01000003">
    <property type="protein sequence ID" value="SDN60840.1"/>
    <property type="molecule type" value="Genomic_DNA"/>
</dbReference>
<sequence length="530" mass="61836">MQKTQYVNKLETFLNKLTHYPLLLLTAIYSLHIIFTLNTRALWFSDEVRYANVYENLIKAKKWLVLYLNGQPYPDKPPLYFWFLALISYLTSLSGETLFFLGSAISGFFYLILTYFLGKVTLQDTQKSFLGACLLLTNFYFLGLIHYFRMDLLFASFILFAHLTIYHFIKSQKTAYLYAGFGLSFLALLTKGPLGILFPLLTLFCFSLVQKQPKLFFNKHVGFGILGILLGGLLWLLGAYYLEGKEFISNILYDQIYRRATHTWHHPHPFYHYLLVFPLVVLPWTLSFINFSKKEWQNLSHGELFLLVFFSSGFTLLSLISIKIAIYLLPLFAPFFLLLHKNLQTESQLLSKVMGYFFLILAISLPWINFLPNLPLKINGLLGLAGILAILSIILIKKPVPSKTLPIFLLLTMPLIFIYTGKYIAPSLDKLMSPKEQALQIKKYIKMGYYPLAYKIYSGIYTYYAKHNIEETKDLTYVEKMLKEKKKILLIMPEKYFKKWKSKPKMINIVHKQKIVEKVYYLITNQPQER</sequence>
<feature type="transmembrane region" description="Helical" evidence="8">
    <location>
        <begin position="98"/>
        <end position="117"/>
    </location>
</feature>
<evidence type="ECO:0000256" key="5">
    <source>
        <dbReference type="ARBA" id="ARBA00022692"/>
    </source>
</evidence>
<accession>A0A1H0CSF9</accession>
<feature type="transmembrane region" description="Helical" evidence="8">
    <location>
        <begin position="221"/>
        <end position="242"/>
    </location>
</feature>
<feature type="transmembrane region" description="Helical" evidence="8">
    <location>
        <begin position="407"/>
        <end position="425"/>
    </location>
</feature>
<feature type="transmembrane region" description="Helical" evidence="8">
    <location>
        <begin position="20"/>
        <end position="43"/>
    </location>
</feature>
<dbReference type="PANTHER" id="PTHR33908">
    <property type="entry name" value="MANNOSYLTRANSFERASE YKCB-RELATED"/>
    <property type="match status" value="1"/>
</dbReference>
<feature type="transmembrane region" description="Helical" evidence="8">
    <location>
        <begin position="129"/>
        <end position="145"/>
    </location>
</feature>
<evidence type="ECO:0000256" key="6">
    <source>
        <dbReference type="ARBA" id="ARBA00022989"/>
    </source>
</evidence>
<feature type="transmembrane region" description="Helical" evidence="8">
    <location>
        <begin position="181"/>
        <end position="209"/>
    </location>
</feature>
<dbReference type="InterPro" id="IPR038731">
    <property type="entry name" value="RgtA/B/C-like"/>
</dbReference>
<dbReference type="GO" id="GO:0009103">
    <property type="term" value="P:lipopolysaccharide biosynthetic process"/>
    <property type="evidence" value="ECO:0007669"/>
    <property type="project" value="UniProtKB-ARBA"/>
</dbReference>
<feature type="transmembrane region" description="Helical" evidence="8">
    <location>
        <begin position="270"/>
        <end position="292"/>
    </location>
</feature>
<dbReference type="InterPro" id="IPR050297">
    <property type="entry name" value="LipidA_mod_glycosyltrf_83"/>
</dbReference>
<proteinExistence type="predicted"/>
<evidence type="ECO:0000256" key="2">
    <source>
        <dbReference type="ARBA" id="ARBA00022475"/>
    </source>
</evidence>
<evidence type="ECO:0000259" key="9">
    <source>
        <dbReference type="Pfam" id="PF13231"/>
    </source>
</evidence>
<dbReference type="RefSeq" id="WP_159427690.1">
    <property type="nucleotide sequence ID" value="NZ_FNIN01000003.1"/>
</dbReference>
<keyword evidence="3 10" id="KW-0328">Glycosyltransferase</keyword>
<feature type="transmembrane region" description="Helical" evidence="8">
    <location>
        <begin position="77"/>
        <end position="93"/>
    </location>
</feature>
<feature type="transmembrane region" description="Helical" evidence="8">
    <location>
        <begin position="152"/>
        <end position="169"/>
    </location>
</feature>
<keyword evidence="11" id="KW-1185">Reference proteome</keyword>
<keyword evidence="5 8" id="KW-0812">Transmembrane</keyword>
<dbReference type="OrthoDB" id="9815691at2"/>
<feature type="transmembrane region" description="Helical" evidence="8">
    <location>
        <begin position="378"/>
        <end position="395"/>
    </location>
</feature>
<gene>
    <name evidence="10" type="ORF">SAMN04488516_103172</name>
</gene>
<name>A0A1H0CSF9_9BACT</name>
<evidence type="ECO:0000256" key="7">
    <source>
        <dbReference type="ARBA" id="ARBA00023136"/>
    </source>
</evidence>
<keyword evidence="6 8" id="KW-1133">Transmembrane helix</keyword>
<evidence type="ECO:0000256" key="1">
    <source>
        <dbReference type="ARBA" id="ARBA00004651"/>
    </source>
</evidence>
<dbReference type="STRING" id="206665.SAMN04488516_103172"/>
<protein>
    <submittedName>
        <fullName evidence="10">Dolichyl-phosphate-mannose-protein mannosyltransferase</fullName>
    </submittedName>
</protein>
<evidence type="ECO:0000313" key="10">
    <source>
        <dbReference type="EMBL" id="SDN60840.1"/>
    </source>
</evidence>
<dbReference type="GO" id="GO:0010041">
    <property type="term" value="P:response to iron(III) ion"/>
    <property type="evidence" value="ECO:0007669"/>
    <property type="project" value="TreeGrafter"/>
</dbReference>
<evidence type="ECO:0000256" key="3">
    <source>
        <dbReference type="ARBA" id="ARBA00022676"/>
    </source>
</evidence>
<dbReference type="Pfam" id="PF13231">
    <property type="entry name" value="PMT_2"/>
    <property type="match status" value="1"/>
</dbReference>
<feature type="transmembrane region" description="Helical" evidence="8">
    <location>
        <begin position="304"/>
        <end position="333"/>
    </location>
</feature>
<keyword evidence="2" id="KW-1003">Cell membrane</keyword>
<feature type="transmembrane region" description="Helical" evidence="8">
    <location>
        <begin position="353"/>
        <end position="371"/>
    </location>
</feature>